<dbReference type="EMBL" id="BK067783">
    <property type="protein sequence ID" value="DBA51731.1"/>
    <property type="molecule type" value="Genomic_DNA"/>
</dbReference>
<dbReference type="Gene3D" id="3.40.50.150">
    <property type="entry name" value="Vaccinia Virus protein VP39"/>
    <property type="match status" value="1"/>
</dbReference>
<evidence type="ECO:0000256" key="2">
    <source>
        <dbReference type="ARBA" id="ARBA00022679"/>
    </source>
</evidence>
<dbReference type="GO" id="GO:0032259">
    <property type="term" value="P:methylation"/>
    <property type="evidence" value="ECO:0007669"/>
    <property type="project" value="UniProtKB-KW"/>
</dbReference>
<dbReference type="SUPFAM" id="SSF53335">
    <property type="entry name" value="S-adenosyl-L-methionine-dependent methyltransferases"/>
    <property type="match status" value="1"/>
</dbReference>
<organism evidence="4">
    <name type="scientific">Nitrosopumilaceae spindle-shaped virus</name>
    <dbReference type="NCBI Taxonomy" id="3065433"/>
    <lineage>
        <taxon>Viruses</taxon>
    </lineage>
</organism>
<keyword evidence="2" id="KW-0808">Transferase</keyword>
<dbReference type="Pfam" id="PF02086">
    <property type="entry name" value="MethyltransfD12"/>
    <property type="match status" value="1"/>
</dbReference>
<proteinExistence type="predicted"/>
<sequence length="247" mass="28476">MCGNGSSDMNKQVLKCGHTEKDHEKIKCRGIRTKLDRINEEKPLTVKNRWNQLTISLPRIDDKKRWAGYAGITGISKKIAAIIPKSKIYVEPFAGTVKVMQELRKIDKSFAFAILNDTSDFVCNWLSTNFDDARISVTNEDFADCIKNNDSKDTFFLIDQPWNRSLYDQMYSSFNRVSVAAYDNEVIEICQKIKGKFIITTRKENERMFKSGFNNYLIKSDYVLSGHYPKVLLTTNMKLRGLDIAKR</sequence>
<dbReference type="GO" id="GO:0009007">
    <property type="term" value="F:site-specific DNA-methyltransferase (adenine-specific) activity"/>
    <property type="evidence" value="ECO:0007669"/>
    <property type="project" value="UniProtKB-EC"/>
</dbReference>
<evidence type="ECO:0000313" key="5">
    <source>
        <dbReference type="EMBL" id="DBA52170.1"/>
    </source>
</evidence>
<dbReference type="GO" id="GO:0009307">
    <property type="term" value="P:DNA restriction-modification system"/>
    <property type="evidence" value="ECO:0007669"/>
    <property type="project" value="InterPro"/>
</dbReference>
<dbReference type="InterPro" id="IPR012327">
    <property type="entry name" value="MeTrfase_D12"/>
</dbReference>
<protein>
    <submittedName>
        <fullName evidence="5">ORF29</fullName>
    </submittedName>
    <submittedName>
        <fullName evidence="4">ORF32</fullName>
    </submittedName>
</protein>
<reference evidence="4" key="1">
    <citation type="journal article" date="2024" name="Environ. Microbiol. Rep.">
        <title>Hiding in plain sight: The discovery of complete genomes of 11 hypothetical spindle-shaped viruses that putatively infect mesophilic ammonia-oxidizing archaea.</title>
        <authorList>
            <person name="Ni Y."/>
            <person name="Xu T."/>
            <person name="Yan S."/>
            <person name="Chen L."/>
            <person name="Wang Y."/>
        </authorList>
    </citation>
    <scope>NUCLEOTIDE SEQUENCE</scope>
    <source>
        <strain evidence="5">NTT1</strain>
        <strain evidence="4">NTT2</strain>
    </source>
</reference>
<dbReference type="InterPro" id="IPR029063">
    <property type="entry name" value="SAM-dependent_MTases_sf"/>
</dbReference>
<name>A0AAT9J757_9VIRU</name>
<reference evidence="4" key="2">
    <citation type="submission" date="2024-03" db="EMBL/GenBank/DDBJ databases">
        <authorList>
            <person name="Ni Y."/>
            <person name="Xu T."/>
            <person name="Yan S."/>
            <person name="Chen L."/>
            <person name="Wang Y."/>
        </authorList>
    </citation>
    <scope>NUCLEOTIDE SEQUENCE</scope>
    <source>
        <strain evidence="5">NTT1</strain>
        <strain evidence="4">NTT2</strain>
    </source>
</reference>
<evidence type="ECO:0000313" key="4">
    <source>
        <dbReference type="EMBL" id="DBA51731.1"/>
    </source>
</evidence>
<accession>A0AAT9J757</accession>
<evidence type="ECO:0000256" key="3">
    <source>
        <dbReference type="ARBA" id="ARBA00022691"/>
    </source>
</evidence>
<dbReference type="EMBL" id="BK067791">
    <property type="protein sequence ID" value="DBA52170.1"/>
    <property type="molecule type" value="Genomic_DNA"/>
</dbReference>
<keyword evidence="3" id="KW-0949">S-adenosyl-L-methionine</keyword>
<keyword evidence="1" id="KW-0489">Methyltransferase</keyword>
<evidence type="ECO:0000256" key="1">
    <source>
        <dbReference type="ARBA" id="ARBA00022603"/>
    </source>
</evidence>